<accession>A0ABU9ZD45</accession>
<name>A0ABU9ZD45_9HYPH</name>
<comment type="caution">
    <text evidence="2">The sequence shown here is derived from an EMBL/GenBank/DDBJ whole genome shotgun (WGS) entry which is preliminary data.</text>
</comment>
<keyword evidence="3" id="KW-1185">Reference proteome</keyword>
<evidence type="ECO:0000313" key="2">
    <source>
        <dbReference type="EMBL" id="MEN3229242.1"/>
    </source>
</evidence>
<gene>
    <name evidence="2" type="ORF">PUR21_16620</name>
</gene>
<protein>
    <submittedName>
        <fullName evidence="2">Uncharacterized protein</fullName>
    </submittedName>
</protein>
<dbReference type="Proteomes" id="UP001404845">
    <property type="component" value="Unassembled WGS sequence"/>
</dbReference>
<evidence type="ECO:0000313" key="3">
    <source>
        <dbReference type="Proteomes" id="UP001404845"/>
    </source>
</evidence>
<dbReference type="EMBL" id="JAQYXL010000001">
    <property type="protein sequence ID" value="MEN3229242.1"/>
    <property type="molecule type" value="Genomic_DNA"/>
</dbReference>
<sequence>MEIKSSVENMRIAARILQDDGHAGPSLHMVRAISDMLRYEKALEEIVALRAEQKSDKYKKDRAALIASQALRTLHREDVKSAAERLRAEIAEKGLLYGAGSPLDSGALDQSPTSSAEAPTPALNREEADRHG</sequence>
<organism evidence="2 3">
    <name type="scientific">Methylorubrum rhodesianum</name>
    <dbReference type="NCBI Taxonomy" id="29427"/>
    <lineage>
        <taxon>Bacteria</taxon>
        <taxon>Pseudomonadati</taxon>
        <taxon>Pseudomonadota</taxon>
        <taxon>Alphaproteobacteria</taxon>
        <taxon>Hyphomicrobiales</taxon>
        <taxon>Methylobacteriaceae</taxon>
        <taxon>Methylorubrum</taxon>
    </lineage>
</organism>
<feature type="region of interest" description="Disordered" evidence="1">
    <location>
        <begin position="101"/>
        <end position="132"/>
    </location>
</feature>
<dbReference type="RefSeq" id="WP_200672473.1">
    <property type="nucleotide sequence ID" value="NZ_JACWCW010000129.1"/>
</dbReference>
<reference evidence="2 3" key="1">
    <citation type="journal article" date="2023" name="PLoS ONE">
        <title>Complete genome assembly of Hawai'i environmental nontuberculous mycobacteria reveals unexpected co-isolation with methylobacteria.</title>
        <authorList>
            <person name="Hendrix J."/>
            <person name="Epperson L.E."/>
            <person name="Tong E.I."/>
            <person name="Chan Y.L."/>
            <person name="Hasan N.A."/>
            <person name="Dawrs S.N."/>
            <person name="Norton G.J."/>
            <person name="Virdi R."/>
            <person name="Crooks J.L."/>
            <person name="Chan E.D."/>
            <person name="Honda J.R."/>
            <person name="Strong M."/>
        </authorList>
    </citation>
    <scope>NUCLEOTIDE SEQUENCE [LARGE SCALE GENOMIC DNA]</scope>
    <source>
        <strain evidence="2 3">NJH_HI01</strain>
    </source>
</reference>
<evidence type="ECO:0000256" key="1">
    <source>
        <dbReference type="SAM" id="MobiDB-lite"/>
    </source>
</evidence>
<feature type="compositionally biased region" description="Polar residues" evidence="1">
    <location>
        <begin position="108"/>
        <end position="117"/>
    </location>
</feature>
<proteinExistence type="predicted"/>